<organism evidence="7 8">
    <name type="scientific">Mycobacterium asiaticum</name>
    <dbReference type="NCBI Taxonomy" id="1790"/>
    <lineage>
        <taxon>Bacteria</taxon>
        <taxon>Bacillati</taxon>
        <taxon>Actinomycetota</taxon>
        <taxon>Actinomycetes</taxon>
        <taxon>Mycobacteriales</taxon>
        <taxon>Mycobacteriaceae</taxon>
        <taxon>Mycobacterium</taxon>
    </lineage>
</organism>
<feature type="domain" description="Chorismate mutase" evidence="6">
    <location>
        <begin position="1"/>
        <end position="87"/>
    </location>
</feature>
<dbReference type="InterPro" id="IPR051331">
    <property type="entry name" value="Chorismate_mutase-related"/>
</dbReference>
<dbReference type="GO" id="GO:0009697">
    <property type="term" value="P:salicylic acid biosynthetic process"/>
    <property type="evidence" value="ECO:0007669"/>
    <property type="project" value="TreeGrafter"/>
</dbReference>
<dbReference type="Gene3D" id="1.20.59.10">
    <property type="entry name" value="Chorismate mutase"/>
    <property type="match status" value="1"/>
</dbReference>
<proteinExistence type="predicted"/>
<dbReference type="AlphaFoldDB" id="A0A1A3NS43"/>
<accession>A0A1A3NS43</accession>
<dbReference type="InterPro" id="IPR036263">
    <property type="entry name" value="Chorismate_II_sf"/>
</dbReference>
<keyword evidence="4 5" id="KW-0413">Isomerase</keyword>
<dbReference type="InterPro" id="IPR008240">
    <property type="entry name" value="Chorismate_mutase_periplasmic"/>
</dbReference>
<evidence type="ECO:0000256" key="3">
    <source>
        <dbReference type="ARBA" id="ARBA00022729"/>
    </source>
</evidence>
<evidence type="ECO:0000256" key="5">
    <source>
        <dbReference type="PIRNR" id="PIRNR026640"/>
    </source>
</evidence>
<evidence type="ECO:0000256" key="2">
    <source>
        <dbReference type="ARBA" id="ARBA00012404"/>
    </source>
</evidence>
<comment type="caution">
    <text evidence="7">The sequence shown here is derived from an EMBL/GenBank/DDBJ whole genome shotgun (WGS) entry which is preliminary data.</text>
</comment>
<dbReference type="SUPFAM" id="SSF48600">
    <property type="entry name" value="Chorismate mutase II"/>
    <property type="match status" value="1"/>
</dbReference>
<dbReference type="EC" id="5.4.99.5" evidence="2 5"/>
<comment type="pathway">
    <text evidence="1 5">Metabolic intermediate biosynthesis; prephenate biosynthesis; prephenate from chorismate: step 1/1.</text>
</comment>
<reference evidence="7 8" key="1">
    <citation type="submission" date="2016-06" db="EMBL/GenBank/DDBJ databases">
        <authorList>
            <person name="Kjaerup R.B."/>
            <person name="Dalgaard T.S."/>
            <person name="Juul-Madsen H.R."/>
        </authorList>
    </citation>
    <scope>NUCLEOTIDE SEQUENCE [LARGE SCALE GENOMIC DNA]</scope>
    <source>
        <strain evidence="7 8">1165133.8</strain>
    </source>
</reference>
<dbReference type="PIRSF" id="PIRSF026640">
    <property type="entry name" value="Peripl_chor_mut"/>
    <property type="match status" value="1"/>
</dbReference>
<keyword evidence="3" id="KW-0732">Signal</keyword>
<dbReference type="EMBL" id="LZLS01000159">
    <property type="protein sequence ID" value="OBK24185.1"/>
    <property type="molecule type" value="Genomic_DNA"/>
</dbReference>
<dbReference type="Pfam" id="PF01817">
    <property type="entry name" value="CM_2"/>
    <property type="match status" value="1"/>
</dbReference>
<evidence type="ECO:0000259" key="6">
    <source>
        <dbReference type="PROSITE" id="PS51168"/>
    </source>
</evidence>
<dbReference type="NCBIfam" id="TIGR01806">
    <property type="entry name" value="CM_mono2"/>
    <property type="match status" value="1"/>
</dbReference>
<comment type="catalytic activity">
    <reaction evidence="5">
        <text>chorismate = prephenate</text>
        <dbReference type="Rhea" id="RHEA:13897"/>
        <dbReference type="ChEBI" id="CHEBI:29748"/>
        <dbReference type="ChEBI" id="CHEBI:29934"/>
        <dbReference type="EC" id="5.4.99.5"/>
    </reaction>
</comment>
<evidence type="ECO:0000313" key="7">
    <source>
        <dbReference type="EMBL" id="OBK24185.1"/>
    </source>
</evidence>
<evidence type="ECO:0000313" key="8">
    <source>
        <dbReference type="Proteomes" id="UP000093928"/>
    </source>
</evidence>
<comment type="function">
    <text evidence="5">Catalyzes the Claisen rearrangement of chorismate to prephenate.</text>
</comment>
<dbReference type="GO" id="GO:0004106">
    <property type="term" value="F:chorismate mutase activity"/>
    <property type="evidence" value="ECO:0007669"/>
    <property type="project" value="UniProtKB-EC"/>
</dbReference>
<gene>
    <name evidence="7" type="ORF">A5634_04105</name>
</gene>
<dbReference type="PANTHER" id="PTHR38041">
    <property type="entry name" value="CHORISMATE MUTASE"/>
    <property type="match status" value="1"/>
</dbReference>
<evidence type="ECO:0000256" key="1">
    <source>
        <dbReference type="ARBA" id="ARBA00004817"/>
    </source>
</evidence>
<evidence type="ECO:0000256" key="4">
    <source>
        <dbReference type="ARBA" id="ARBA00023235"/>
    </source>
</evidence>
<dbReference type="GO" id="GO:0046417">
    <property type="term" value="P:chorismate metabolic process"/>
    <property type="evidence" value="ECO:0007669"/>
    <property type="project" value="InterPro"/>
</dbReference>
<dbReference type="PANTHER" id="PTHR38041:SF2">
    <property type="entry name" value="SECRETED CHORISMATE MUTASE"/>
    <property type="match status" value="1"/>
</dbReference>
<dbReference type="PROSITE" id="PS51168">
    <property type="entry name" value="CHORISMATE_MUT_2"/>
    <property type="match status" value="1"/>
</dbReference>
<dbReference type="UniPathway" id="UPA00120">
    <property type="reaction ID" value="UER00203"/>
</dbReference>
<dbReference type="InterPro" id="IPR036979">
    <property type="entry name" value="CM_dom_sf"/>
</dbReference>
<dbReference type="SMART" id="SM00830">
    <property type="entry name" value="CM_2"/>
    <property type="match status" value="1"/>
</dbReference>
<name>A0A1A3NS43_MYCAS</name>
<protein>
    <recommendedName>
        <fullName evidence="2 5">Chorismate mutase</fullName>
        <ecNumber evidence="2 5">5.4.99.5</ecNumber>
    </recommendedName>
</protein>
<sequence>MTPQARADTSGALTALVDAAAERLEIAEPVAAFKWAAHVAIEDPARVEQELAILREDAVSSHVDPDYVARVFQDQVNATEALEYQRFADWKLDPASAPAAPADLATSRAAIDALNTKILSQISLKWSLLNSPLCADELSAATATAIRVRRLEDRYGRALTAATRSYCQVPPQS</sequence>
<dbReference type="InterPro" id="IPR002701">
    <property type="entry name" value="CM_II_prokaryot"/>
</dbReference>
<dbReference type="NCBIfam" id="NF006741">
    <property type="entry name" value="PRK09269.1"/>
    <property type="match status" value="1"/>
</dbReference>
<dbReference type="Proteomes" id="UP000093928">
    <property type="component" value="Unassembled WGS sequence"/>
</dbReference>